<sequence length="65" mass="7510">MSEHKLTVEKKDKDSIHFRPTFPHKIDGNKIKTLDDVIKILSLMEIRLDDKAVKGLEHLIADDND</sequence>
<dbReference type="KEGG" id="vg:6803936"/>
<protein>
    <submittedName>
        <fullName evidence="1">Uncharacterized protein</fullName>
    </submittedName>
</protein>
<organism evidence="1 2">
    <name type="scientific">Bacillus phage IEBH</name>
    <dbReference type="NCBI Taxonomy" id="2884422"/>
    <lineage>
        <taxon>Viruses</taxon>
        <taxon>Duplodnaviria</taxon>
        <taxon>Heunggongvirae</taxon>
        <taxon>Uroviricota</taxon>
        <taxon>Caudoviricetes</taxon>
        <taxon>Cecivirus</taxon>
        <taxon>Cecivirus IEBH</taxon>
    </lineage>
</organism>
<evidence type="ECO:0000313" key="2">
    <source>
        <dbReference type="Proteomes" id="UP000002340"/>
    </source>
</evidence>
<proteinExistence type="predicted"/>
<dbReference type="EMBL" id="EU874396">
    <property type="protein sequence ID" value="ACH42299.1"/>
    <property type="molecule type" value="Genomic_DNA"/>
</dbReference>
<dbReference type="GeneID" id="6803936"/>
<reference evidence="1 2" key="1">
    <citation type="submission" date="2008-07" db="EMBL/GenBank/DDBJ databases">
        <title>Siphoviridae phage from Bacillus thurigiensis.</title>
        <authorList>
            <person name="Dreze P.-A."/>
            <person name="Smeesters P."/>
            <person name="Van Melderen L."/>
        </authorList>
    </citation>
    <scope>NUCLEOTIDE SEQUENCE [LARGE SCALE GENOMIC DNA]</scope>
</reference>
<evidence type="ECO:0000313" key="1">
    <source>
        <dbReference type="EMBL" id="ACH42299.1"/>
    </source>
</evidence>
<accession>B5LPQ3</accession>
<dbReference type="Proteomes" id="UP000002340">
    <property type="component" value="Segment"/>
</dbReference>
<keyword evidence="2" id="KW-1185">Reference proteome</keyword>
<dbReference type="RefSeq" id="YP_002154367.1">
    <property type="nucleotide sequence ID" value="NC_011167.1"/>
</dbReference>
<name>B5LPQ3_9CAUD</name>